<dbReference type="PANTHER" id="PTHR46577">
    <property type="entry name" value="HTH-TYPE TRANSCRIPTIONAL REGULATORY PROTEIN GABR"/>
    <property type="match status" value="1"/>
</dbReference>
<dbReference type="SUPFAM" id="SSF53383">
    <property type="entry name" value="PLP-dependent transferases"/>
    <property type="match status" value="1"/>
</dbReference>
<comment type="caution">
    <text evidence="2">The sequence shown here is derived from an EMBL/GenBank/DDBJ whole genome shotgun (WGS) entry which is preliminary data.</text>
</comment>
<feature type="domain" description="Aminotransferase class I/classII large" evidence="1">
    <location>
        <begin position="11"/>
        <end position="93"/>
    </location>
</feature>
<evidence type="ECO:0000313" key="3">
    <source>
        <dbReference type="Proteomes" id="UP001519887"/>
    </source>
</evidence>
<dbReference type="GO" id="GO:0008483">
    <property type="term" value="F:transaminase activity"/>
    <property type="evidence" value="ECO:0007669"/>
    <property type="project" value="UniProtKB-KW"/>
</dbReference>
<dbReference type="Gene3D" id="3.40.640.10">
    <property type="entry name" value="Type I PLP-dependent aspartate aminotransferase-like (Major domain)"/>
    <property type="match status" value="1"/>
</dbReference>
<proteinExistence type="predicted"/>
<evidence type="ECO:0000259" key="1">
    <source>
        <dbReference type="Pfam" id="PF00155"/>
    </source>
</evidence>
<dbReference type="PANTHER" id="PTHR46577:SF1">
    <property type="entry name" value="HTH-TYPE TRANSCRIPTIONAL REGULATORY PROTEIN GABR"/>
    <property type="match status" value="1"/>
</dbReference>
<dbReference type="Pfam" id="PF00155">
    <property type="entry name" value="Aminotran_1_2"/>
    <property type="match status" value="1"/>
</dbReference>
<evidence type="ECO:0000313" key="2">
    <source>
        <dbReference type="EMBL" id="MBW7462160.1"/>
    </source>
</evidence>
<name>A0ABS7CMH3_9BACL</name>
<keyword evidence="2" id="KW-0808">Transferase</keyword>
<dbReference type="InterPro" id="IPR051446">
    <property type="entry name" value="HTH_trans_reg/aminotransferase"/>
</dbReference>
<dbReference type="InterPro" id="IPR015424">
    <property type="entry name" value="PyrdxlP-dep_Trfase"/>
</dbReference>
<organism evidence="2 3">
    <name type="scientific">Paenibacillus sepulcri</name>
    <dbReference type="NCBI Taxonomy" id="359917"/>
    <lineage>
        <taxon>Bacteria</taxon>
        <taxon>Bacillati</taxon>
        <taxon>Bacillota</taxon>
        <taxon>Bacilli</taxon>
        <taxon>Bacillales</taxon>
        <taxon>Paenibacillaceae</taxon>
        <taxon>Paenibacillus</taxon>
    </lineage>
</organism>
<dbReference type="Proteomes" id="UP001519887">
    <property type="component" value="Unassembled WGS sequence"/>
</dbReference>
<keyword evidence="2" id="KW-0032">Aminotransferase</keyword>
<feature type="non-terminal residue" evidence="2">
    <location>
        <position position="106"/>
    </location>
</feature>
<sequence length="106" mass="11220">MTGDWPNPAVPVEGYLPLREAIVQELRRERGIHASVSQVFLTSGSAQAITLLSMLLVTPGTPVVLENPGYSGMALAVRAASGVIIPAAVDDQGIQPDDWPAKLLFV</sequence>
<protein>
    <submittedName>
        <fullName evidence="2">Aminotransferase class I/II-fold pyridoxal phosphate-dependent enzyme</fullName>
    </submittedName>
</protein>
<keyword evidence="3" id="KW-1185">Reference proteome</keyword>
<dbReference type="InterPro" id="IPR004839">
    <property type="entry name" value="Aminotransferase_I/II_large"/>
</dbReference>
<dbReference type="EMBL" id="JAHZIK010003641">
    <property type="protein sequence ID" value="MBW7462160.1"/>
    <property type="molecule type" value="Genomic_DNA"/>
</dbReference>
<dbReference type="InterPro" id="IPR015421">
    <property type="entry name" value="PyrdxlP-dep_Trfase_major"/>
</dbReference>
<gene>
    <name evidence="2" type="ORF">K0U00_49735</name>
</gene>
<reference evidence="2 3" key="1">
    <citation type="submission" date="2021-07" db="EMBL/GenBank/DDBJ databases">
        <title>Paenibacillus radiodurans sp. nov., isolated from the southeastern edge of Tengger Desert.</title>
        <authorList>
            <person name="Zhang G."/>
        </authorList>
    </citation>
    <scope>NUCLEOTIDE SEQUENCE [LARGE SCALE GENOMIC DNA]</scope>
    <source>
        <strain evidence="2 3">CCM 7311</strain>
    </source>
</reference>
<accession>A0ABS7CMH3</accession>